<keyword evidence="2" id="KW-1185">Reference proteome</keyword>
<evidence type="ECO:0000313" key="2">
    <source>
        <dbReference type="Proteomes" id="UP000274694"/>
    </source>
</evidence>
<accession>A0ABX9Y354</accession>
<evidence type="ECO:0000313" key="1">
    <source>
        <dbReference type="EMBL" id="RQW92392.1"/>
    </source>
</evidence>
<organism evidence="1 2">
    <name type="scientific">Micromonospora chalcea</name>
    <dbReference type="NCBI Taxonomy" id="1874"/>
    <lineage>
        <taxon>Bacteria</taxon>
        <taxon>Bacillati</taxon>
        <taxon>Actinomycetota</taxon>
        <taxon>Actinomycetes</taxon>
        <taxon>Micromonosporales</taxon>
        <taxon>Micromonosporaceae</taxon>
        <taxon>Micromonospora</taxon>
    </lineage>
</organism>
<protein>
    <submittedName>
        <fullName evidence="1">Uncharacterized protein</fullName>
    </submittedName>
</protein>
<dbReference type="RefSeq" id="WP_069089282.1">
    <property type="nucleotide sequence ID" value="NZ_JBEZEI010000139.1"/>
</dbReference>
<comment type="caution">
    <text evidence="1">The sequence shown here is derived from an EMBL/GenBank/DDBJ whole genome shotgun (WGS) entry which is preliminary data.</text>
</comment>
<dbReference type="EMBL" id="QGTA01000188">
    <property type="protein sequence ID" value="RQW92392.1"/>
    <property type="molecule type" value="Genomic_DNA"/>
</dbReference>
<proteinExistence type="predicted"/>
<gene>
    <name evidence="1" type="ORF">DLJ60_14655</name>
</gene>
<dbReference type="Proteomes" id="UP000274694">
    <property type="component" value="Unassembled WGS sequence"/>
</dbReference>
<sequence>MTTPAHDCADFIEVVDTETDKATGHLWQYLRCTVCGKRDGHISQGGSDAFHPIPDNAVFYTDPGWEVTS</sequence>
<name>A0ABX9Y354_MICCH</name>
<reference evidence="1 2" key="1">
    <citation type="submission" date="2018-05" db="EMBL/GenBank/DDBJ databases">
        <title>Micromonospora from Atacama Desert.</title>
        <authorList>
            <person name="Carro L."/>
            <person name="Goodfellow M."/>
            <person name="Klenk H.-P."/>
        </authorList>
    </citation>
    <scope>NUCLEOTIDE SEQUENCE [LARGE SCALE GENOMIC DNA]</scope>
    <source>
        <strain evidence="1 2">LB41</strain>
    </source>
</reference>